<evidence type="ECO:0000313" key="2">
    <source>
        <dbReference type="Proteomes" id="UP000886667"/>
    </source>
</evidence>
<dbReference type="EMBL" id="JAEPCM010000555">
    <property type="protein sequence ID" value="MCG7947732.1"/>
    <property type="molecule type" value="Genomic_DNA"/>
</dbReference>
<accession>A0A9E4KFZ4</accession>
<name>A0A9E4KFZ4_9GAMM</name>
<protein>
    <submittedName>
        <fullName evidence="1">Uncharacterized protein</fullName>
    </submittedName>
</protein>
<proteinExistence type="predicted"/>
<comment type="caution">
    <text evidence="1">The sequence shown here is derived from an EMBL/GenBank/DDBJ whole genome shotgun (WGS) entry which is preliminary data.</text>
</comment>
<gene>
    <name evidence="1" type="ORF">JAZ07_15420</name>
</gene>
<reference evidence="1" key="1">
    <citation type="journal article" date="2021" name="Proc. Natl. Acad. Sci. U.S.A.">
        <title>Global biogeography of chemosynthetic symbionts reveals both localized and globally distributed symbiont groups. .</title>
        <authorList>
            <person name="Osvatic J.T."/>
            <person name="Wilkins L.G.E."/>
            <person name="Leibrecht L."/>
            <person name="Leray M."/>
            <person name="Zauner S."/>
            <person name="Polzin J."/>
            <person name="Camacho Y."/>
            <person name="Gros O."/>
            <person name="van Gils J.A."/>
            <person name="Eisen J.A."/>
            <person name="Petersen J.M."/>
            <person name="Yuen B."/>
        </authorList>
    </citation>
    <scope>NUCLEOTIDE SEQUENCE</scope>
    <source>
        <strain evidence="1">MAGclacostrist064TRANS</strain>
    </source>
</reference>
<evidence type="ECO:0000313" key="1">
    <source>
        <dbReference type="EMBL" id="MCG7947732.1"/>
    </source>
</evidence>
<sequence length="67" mass="6735">MKTSPTGAISPAALAAAVGTGFSAAGLIEFPNIHNDLVMAHTQAASQRIGSLLSDILGKEINALSES</sequence>
<organism evidence="1 2">
    <name type="scientific">Candidatus Thiodiazotropha taylori</name>
    <dbReference type="NCBI Taxonomy" id="2792791"/>
    <lineage>
        <taxon>Bacteria</taxon>
        <taxon>Pseudomonadati</taxon>
        <taxon>Pseudomonadota</taxon>
        <taxon>Gammaproteobacteria</taxon>
        <taxon>Chromatiales</taxon>
        <taxon>Sedimenticolaceae</taxon>
        <taxon>Candidatus Thiodiazotropha</taxon>
    </lineage>
</organism>
<dbReference type="AlphaFoldDB" id="A0A9E4KFZ4"/>
<dbReference type="Proteomes" id="UP000886667">
    <property type="component" value="Unassembled WGS sequence"/>
</dbReference>